<feature type="non-terminal residue" evidence="1">
    <location>
        <position position="133"/>
    </location>
</feature>
<dbReference type="EMBL" id="ASHM01039843">
    <property type="protein sequence ID" value="PNX81399.1"/>
    <property type="molecule type" value="Genomic_DNA"/>
</dbReference>
<comment type="caution">
    <text evidence="1">The sequence shown here is derived from an EMBL/GenBank/DDBJ whole genome shotgun (WGS) entry which is preliminary data.</text>
</comment>
<sequence>MGNGLQTSFWKDRWIGDTVMLQFKFGAVIWALWRHRNKIVFENGITDVIGLVEEVTEPPTITISKMANFGSRILDAVDNFPTSTVKIMISERLKDSEYDAIVDFIDNTNDNLKRTALKLVRERVGNDAAGQQK</sequence>
<name>A0A2K3LSA9_TRIPR</name>
<gene>
    <name evidence="1" type="ORF">L195_g037417</name>
</gene>
<reference evidence="1 2" key="2">
    <citation type="journal article" date="2017" name="Front. Plant Sci.">
        <title>Gene Classification and Mining of Molecular Markers Useful in Red Clover (Trifolium pratense) Breeding.</title>
        <authorList>
            <person name="Istvanek J."/>
            <person name="Dluhosova J."/>
            <person name="Dluhos P."/>
            <person name="Patkova L."/>
            <person name="Nedelnik J."/>
            <person name="Repkova J."/>
        </authorList>
    </citation>
    <scope>NUCLEOTIDE SEQUENCE [LARGE SCALE GENOMIC DNA]</scope>
    <source>
        <strain evidence="2">cv. Tatra</strain>
        <tissue evidence="1">Young leaves</tissue>
    </source>
</reference>
<evidence type="ECO:0000313" key="1">
    <source>
        <dbReference type="EMBL" id="PNX81399.1"/>
    </source>
</evidence>
<reference evidence="1 2" key="1">
    <citation type="journal article" date="2014" name="Am. J. Bot.">
        <title>Genome assembly and annotation for red clover (Trifolium pratense; Fabaceae).</title>
        <authorList>
            <person name="Istvanek J."/>
            <person name="Jaros M."/>
            <person name="Krenek A."/>
            <person name="Repkova J."/>
        </authorList>
    </citation>
    <scope>NUCLEOTIDE SEQUENCE [LARGE SCALE GENOMIC DNA]</scope>
    <source>
        <strain evidence="2">cv. Tatra</strain>
        <tissue evidence="1">Young leaves</tissue>
    </source>
</reference>
<organism evidence="1 2">
    <name type="scientific">Trifolium pratense</name>
    <name type="common">Red clover</name>
    <dbReference type="NCBI Taxonomy" id="57577"/>
    <lineage>
        <taxon>Eukaryota</taxon>
        <taxon>Viridiplantae</taxon>
        <taxon>Streptophyta</taxon>
        <taxon>Embryophyta</taxon>
        <taxon>Tracheophyta</taxon>
        <taxon>Spermatophyta</taxon>
        <taxon>Magnoliopsida</taxon>
        <taxon>eudicotyledons</taxon>
        <taxon>Gunneridae</taxon>
        <taxon>Pentapetalae</taxon>
        <taxon>rosids</taxon>
        <taxon>fabids</taxon>
        <taxon>Fabales</taxon>
        <taxon>Fabaceae</taxon>
        <taxon>Papilionoideae</taxon>
        <taxon>50 kb inversion clade</taxon>
        <taxon>NPAAA clade</taxon>
        <taxon>Hologalegina</taxon>
        <taxon>IRL clade</taxon>
        <taxon>Trifolieae</taxon>
        <taxon>Trifolium</taxon>
    </lineage>
</organism>
<dbReference type="AlphaFoldDB" id="A0A2K3LSA9"/>
<accession>A0A2K3LSA9</accession>
<dbReference type="Proteomes" id="UP000236291">
    <property type="component" value="Unassembled WGS sequence"/>
</dbReference>
<protein>
    <submittedName>
        <fullName evidence="1">Uncharacterized protein</fullName>
    </submittedName>
</protein>
<evidence type="ECO:0000313" key="2">
    <source>
        <dbReference type="Proteomes" id="UP000236291"/>
    </source>
</evidence>
<proteinExistence type="predicted"/>